<sequence length="385" mass="42083">RSVQQEQDCSKIEECYGRLRKHFQRELDGLPGSDPTKQNFVEYRRFCGTLFQSDSPCSRFDDFKECSKQPGIEAREKVYEQVRGFVCADNETSWKRFMGIKAAQTNDACKGALEATRQVLSGKLDECGTVKKLFGECAAQQHLLTDQLETGMDLLGCQQQAPTTPAPQPGPGHHKEPQCHEDEARRCLNEAVMDLATSFGFKQGDVMQEQPACTDPDQSCLQKHPLDDCIDQSMQLGAIQTGIENVRRAACADNRDLLKKIRKVASCYDLEAFVQCLNTGNVHIEGTMLSPEQCRSILATTNGCIDKSRKSCAKEADASVVEKLPSTFLEVYACQPYEVPGGGDAVSPTAGVPPAKPPKGSGVSLSSSLTLALCVALFAAFASQH</sequence>
<accession>A0AAQ4ECN3</accession>
<protein>
    <submittedName>
        <fullName evidence="2">Uncharacterized protein</fullName>
    </submittedName>
</protein>
<dbReference type="AlphaFoldDB" id="A0AAQ4ECN3"/>
<keyword evidence="3" id="KW-1185">Reference proteome</keyword>
<gene>
    <name evidence="2" type="ORF">V5799_024219</name>
</gene>
<name>A0AAQ4ECN3_AMBAM</name>
<evidence type="ECO:0000256" key="1">
    <source>
        <dbReference type="SAM" id="MobiDB-lite"/>
    </source>
</evidence>
<feature type="non-terminal residue" evidence="2">
    <location>
        <position position="1"/>
    </location>
</feature>
<reference evidence="2 3" key="1">
    <citation type="journal article" date="2023" name="Arcadia Sci">
        <title>De novo assembly of a long-read Amblyomma americanum tick genome.</title>
        <authorList>
            <person name="Chou S."/>
            <person name="Poskanzer K.E."/>
            <person name="Rollins M."/>
            <person name="Thuy-Boun P.S."/>
        </authorList>
    </citation>
    <scope>NUCLEOTIDE SEQUENCE [LARGE SCALE GENOMIC DNA]</scope>
    <source>
        <strain evidence="2">F_SG_1</strain>
        <tissue evidence="2">Salivary glands</tissue>
    </source>
</reference>
<evidence type="ECO:0000313" key="3">
    <source>
        <dbReference type="Proteomes" id="UP001321473"/>
    </source>
</evidence>
<organism evidence="2 3">
    <name type="scientific">Amblyomma americanum</name>
    <name type="common">Lone star tick</name>
    <dbReference type="NCBI Taxonomy" id="6943"/>
    <lineage>
        <taxon>Eukaryota</taxon>
        <taxon>Metazoa</taxon>
        <taxon>Ecdysozoa</taxon>
        <taxon>Arthropoda</taxon>
        <taxon>Chelicerata</taxon>
        <taxon>Arachnida</taxon>
        <taxon>Acari</taxon>
        <taxon>Parasitiformes</taxon>
        <taxon>Ixodida</taxon>
        <taxon>Ixodoidea</taxon>
        <taxon>Ixodidae</taxon>
        <taxon>Amblyomminae</taxon>
        <taxon>Amblyomma</taxon>
    </lineage>
</organism>
<feature type="region of interest" description="Disordered" evidence="1">
    <location>
        <begin position="158"/>
        <end position="180"/>
    </location>
</feature>
<dbReference type="Proteomes" id="UP001321473">
    <property type="component" value="Unassembled WGS sequence"/>
</dbReference>
<comment type="caution">
    <text evidence="2">The sequence shown here is derived from an EMBL/GenBank/DDBJ whole genome shotgun (WGS) entry which is preliminary data.</text>
</comment>
<dbReference type="EMBL" id="JARKHS020018152">
    <property type="protein sequence ID" value="KAK8772537.1"/>
    <property type="molecule type" value="Genomic_DNA"/>
</dbReference>
<evidence type="ECO:0000313" key="2">
    <source>
        <dbReference type="EMBL" id="KAK8772537.1"/>
    </source>
</evidence>
<proteinExistence type="predicted"/>